<keyword evidence="2" id="KW-0548">Nucleotidyltransferase</keyword>
<keyword evidence="2" id="KW-0695">RNA-directed DNA polymerase</keyword>
<dbReference type="EMBL" id="LBBL01000174">
    <property type="protein sequence ID" value="KKF94222.1"/>
    <property type="molecule type" value="Genomic_DNA"/>
</dbReference>
<name>A0A0F8CU37_CERFI</name>
<evidence type="ECO:0000313" key="2">
    <source>
        <dbReference type="EMBL" id="KKF94222.1"/>
    </source>
</evidence>
<proteinExistence type="predicted"/>
<organism evidence="2 3">
    <name type="scientific">Ceratocystis fimbriata f. sp. platani</name>
    <dbReference type="NCBI Taxonomy" id="88771"/>
    <lineage>
        <taxon>Eukaryota</taxon>
        <taxon>Fungi</taxon>
        <taxon>Dikarya</taxon>
        <taxon>Ascomycota</taxon>
        <taxon>Pezizomycotina</taxon>
        <taxon>Sordariomycetes</taxon>
        <taxon>Hypocreomycetidae</taxon>
        <taxon>Microascales</taxon>
        <taxon>Ceratocystidaceae</taxon>
        <taxon>Ceratocystis</taxon>
    </lineage>
</organism>
<keyword evidence="2" id="KW-0808">Transferase</keyword>
<comment type="caution">
    <text evidence="2">The sequence shown here is derived from an EMBL/GenBank/DDBJ whole genome shotgun (WGS) entry which is preliminary data.</text>
</comment>
<evidence type="ECO:0000259" key="1">
    <source>
        <dbReference type="Pfam" id="PF00078"/>
    </source>
</evidence>
<dbReference type="AlphaFoldDB" id="A0A0F8CU37"/>
<dbReference type="PANTHER" id="PTHR33481:SF1">
    <property type="entry name" value="ENDONUCLEASE_EXONUCLEASE_PHOSPHATASE DOMAIN-CONTAINING PROTEIN-RELATED"/>
    <property type="match status" value="1"/>
</dbReference>
<dbReference type="Pfam" id="PF00078">
    <property type="entry name" value="RVT_1"/>
    <property type="match status" value="1"/>
</dbReference>
<accession>A0A0F8CU37</accession>
<sequence>MVAIPKPQRDKTLLRSYQLSSLLLILGKSLERVVARKLSTQGVELQIIPVHYASAVPRRAATDITWKLADVIMGELKMKKITSLVTFDAVKKERLIARLRSQRWPESLCKRVASFLTDRQDSRVSPILYMLFMADLFKRMQNLGYADGGLIYVSSLSVKANLLPIREWLRMATRWCSENELEIDWSKMGLIHLYKGRKAAGMDAKLQMPDGTWLALMEEERCIQGRL</sequence>
<dbReference type="Proteomes" id="UP000034841">
    <property type="component" value="Unassembled WGS sequence"/>
</dbReference>
<reference evidence="2 3" key="1">
    <citation type="submission" date="2015-04" db="EMBL/GenBank/DDBJ databases">
        <title>Genome sequence of Ceratocystis platani, a major pathogen of plane trees.</title>
        <authorList>
            <person name="Belbahri L."/>
        </authorList>
    </citation>
    <scope>NUCLEOTIDE SEQUENCE [LARGE SCALE GENOMIC DNA]</scope>
    <source>
        <strain evidence="2 3">CFO</strain>
    </source>
</reference>
<dbReference type="InterPro" id="IPR000477">
    <property type="entry name" value="RT_dom"/>
</dbReference>
<protein>
    <submittedName>
        <fullName evidence="2">Reverse transcriptase (RNA-dependent DNA polymerase)</fullName>
    </submittedName>
</protein>
<dbReference type="PANTHER" id="PTHR33481">
    <property type="entry name" value="REVERSE TRANSCRIPTASE"/>
    <property type="match status" value="1"/>
</dbReference>
<keyword evidence="3" id="KW-1185">Reference proteome</keyword>
<evidence type="ECO:0000313" key="3">
    <source>
        <dbReference type="Proteomes" id="UP000034841"/>
    </source>
</evidence>
<feature type="domain" description="Reverse transcriptase" evidence="1">
    <location>
        <begin position="4"/>
        <end position="192"/>
    </location>
</feature>
<dbReference type="OrthoDB" id="4842715at2759"/>
<gene>
    <name evidence="2" type="ORF">CFO_g3447</name>
</gene>
<dbReference type="GO" id="GO:0003964">
    <property type="term" value="F:RNA-directed DNA polymerase activity"/>
    <property type="evidence" value="ECO:0007669"/>
    <property type="project" value="UniProtKB-KW"/>
</dbReference>